<accession>A0ABQ4UW09</accession>
<name>A0ABQ4UW09_9HYPH</name>
<protein>
    <submittedName>
        <fullName evidence="1">Uncharacterized protein</fullName>
    </submittedName>
</protein>
<gene>
    <name evidence="1" type="ORF">BGCPKDLD_3060</name>
</gene>
<keyword evidence="2" id="KW-1185">Reference proteome</keyword>
<reference evidence="1" key="1">
    <citation type="journal article" date="2021" name="Front. Microbiol.">
        <title>Comprehensive Comparative Genomics and Phenotyping of Methylobacterium Species.</title>
        <authorList>
            <person name="Alessa O."/>
            <person name="Ogura Y."/>
            <person name="Fujitani Y."/>
            <person name="Takami H."/>
            <person name="Hayashi T."/>
            <person name="Sahin N."/>
            <person name="Tani A."/>
        </authorList>
    </citation>
    <scope>NUCLEOTIDE SEQUENCE</scope>
    <source>
        <strain evidence="1">DSM 14458</strain>
    </source>
</reference>
<proteinExistence type="predicted"/>
<reference evidence="1" key="2">
    <citation type="submission" date="2021-08" db="EMBL/GenBank/DDBJ databases">
        <authorList>
            <person name="Tani A."/>
            <person name="Ola A."/>
            <person name="Ogura Y."/>
            <person name="Katsura K."/>
            <person name="Hayashi T."/>
        </authorList>
    </citation>
    <scope>NUCLEOTIDE SEQUENCE</scope>
    <source>
        <strain evidence="1">DSM 14458</strain>
    </source>
</reference>
<organism evidence="1 2">
    <name type="scientific">Methylorubrum suomiense</name>
    <dbReference type="NCBI Taxonomy" id="144191"/>
    <lineage>
        <taxon>Bacteria</taxon>
        <taxon>Pseudomonadati</taxon>
        <taxon>Pseudomonadota</taxon>
        <taxon>Alphaproteobacteria</taxon>
        <taxon>Hyphomicrobiales</taxon>
        <taxon>Methylobacteriaceae</taxon>
        <taxon>Methylorubrum</taxon>
    </lineage>
</organism>
<evidence type="ECO:0000313" key="1">
    <source>
        <dbReference type="EMBL" id="GJE76466.1"/>
    </source>
</evidence>
<evidence type="ECO:0000313" key="2">
    <source>
        <dbReference type="Proteomes" id="UP001055093"/>
    </source>
</evidence>
<comment type="caution">
    <text evidence="1">The sequence shown here is derived from an EMBL/GenBank/DDBJ whole genome shotgun (WGS) entry which is preliminary data.</text>
</comment>
<sequence>MVDSAVDALTVLALGLPVDVLVTDADLQGALCCSQLAAEARLMRPNLGIVLASDMNGGEERAPLPPDCIVMAESNERSDLARTVREALAVCAS</sequence>
<dbReference type="EMBL" id="BPRE01000009">
    <property type="protein sequence ID" value="GJE76466.1"/>
    <property type="molecule type" value="Genomic_DNA"/>
</dbReference>
<dbReference type="Proteomes" id="UP001055093">
    <property type="component" value="Unassembled WGS sequence"/>
</dbReference>